<evidence type="ECO:0000313" key="3">
    <source>
        <dbReference type="RefSeq" id="XP_032835746.1"/>
    </source>
</evidence>
<evidence type="ECO:0000313" key="2">
    <source>
        <dbReference type="Proteomes" id="UP001318040"/>
    </source>
</evidence>
<name>A0AAJ7XIJ5_PETMA</name>
<dbReference type="InterPro" id="IPR027417">
    <property type="entry name" value="P-loop_NTPase"/>
</dbReference>
<dbReference type="CDD" id="cd00882">
    <property type="entry name" value="Ras_like_GTPase"/>
    <property type="match status" value="1"/>
</dbReference>
<dbReference type="InterPro" id="IPR030379">
    <property type="entry name" value="G_SEPTIN_dom"/>
</dbReference>
<proteinExistence type="predicted"/>
<reference evidence="3" key="1">
    <citation type="submission" date="2025-08" db="UniProtKB">
        <authorList>
            <consortium name="RefSeq"/>
        </authorList>
    </citation>
    <scope>IDENTIFICATION</scope>
    <source>
        <tissue evidence="3">Sperm</tissue>
    </source>
</reference>
<dbReference type="KEGG" id="pmrn:116957603"/>
<dbReference type="SUPFAM" id="SSF52540">
    <property type="entry name" value="P-loop containing nucleoside triphosphate hydrolases"/>
    <property type="match status" value="1"/>
</dbReference>
<accession>A0AAJ7XIJ5</accession>
<feature type="domain" description="Septin-type G" evidence="1">
    <location>
        <begin position="22"/>
        <end position="190"/>
    </location>
</feature>
<evidence type="ECO:0000259" key="1">
    <source>
        <dbReference type="Pfam" id="PF00735"/>
    </source>
</evidence>
<sequence>MAQIQNMDTLKNKLINYNSPNKGIPANILLLGRSGHGKSSLINTWETAISDRIRSRAVTASTKGSSTTQHFLKYQLTSFQNQKETPINVNVMDTIGWEPQTFTFEMFNKILNGQIEDKQSFSDKTEMTSEPRNKVHCVAYVADLNQFQNVELDDLEIFKRFGKYARQKKNINTFVIITKVDVCLPEGTSISDIYKVKNIETMMKEICSALECDEKFVFPMTNYRDCMNVNTNTNILALSLLNALVDAASDFICDNNDGSKLN</sequence>
<protein>
    <submittedName>
        <fullName evidence="3">Interferon-induced protein 44-like</fullName>
    </submittedName>
</protein>
<dbReference type="GO" id="GO:0005525">
    <property type="term" value="F:GTP binding"/>
    <property type="evidence" value="ECO:0007669"/>
    <property type="project" value="InterPro"/>
</dbReference>
<organism evidence="2 3">
    <name type="scientific">Petromyzon marinus</name>
    <name type="common">Sea lamprey</name>
    <dbReference type="NCBI Taxonomy" id="7757"/>
    <lineage>
        <taxon>Eukaryota</taxon>
        <taxon>Metazoa</taxon>
        <taxon>Chordata</taxon>
        <taxon>Craniata</taxon>
        <taxon>Vertebrata</taxon>
        <taxon>Cyclostomata</taxon>
        <taxon>Hyperoartia</taxon>
        <taxon>Petromyzontiformes</taxon>
        <taxon>Petromyzontidae</taxon>
        <taxon>Petromyzon</taxon>
    </lineage>
</organism>
<dbReference type="Proteomes" id="UP001318040">
    <property type="component" value="Chromosome 78"/>
</dbReference>
<dbReference type="PANTHER" id="PTHR14241">
    <property type="entry name" value="INTERFERON-INDUCED PROTEIN 44"/>
    <property type="match status" value="1"/>
</dbReference>
<dbReference type="RefSeq" id="XP_032835746.1">
    <property type="nucleotide sequence ID" value="XM_032979855.1"/>
</dbReference>
<gene>
    <name evidence="3" type="primary">LOC116957603</name>
</gene>
<dbReference type="PANTHER" id="PTHR14241:SF32">
    <property type="entry name" value="VWFA DOMAIN-CONTAINING PROTEIN-RELATED"/>
    <property type="match status" value="1"/>
</dbReference>
<dbReference type="AlphaFoldDB" id="A0AAJ7XIJ5"/>
<dbReference type="Gene3D" id="3.40.50.300">
    <property type="entry name" value="P-loop containing nucleotide triphosphate hydrolases"/>
    <property type="match status" value="1"/>
</dbReference>
<keyword evidence="2" id="KW-1185">Reference proteome</keyword>
<dbReference type="Pfam" id="PF00735">
    <property type="entry name" value="Septin"/>
    <property type="match status" value="1"/>
</dbReference>